<evidence type="ECO:0000313" key="3">
    <source>
        <dbReference type="Proteomes" id="UP001157418"/>
    </source>
</evidence>
<evidence type="ECO:0000256" key="1">
    <source>
        <dbReference type="SAM" id="Phobius"/>
    </source>
</evidence>
<dbReference type="EMBL" id="CAKMRJ010004445">
    <property type="protein sequence ID" value="CAH1435817.1"/>
    <property type="molecule type" value="Genomic_DNA"/>
</dbReference>
<feature type="transmembrane region" description="Helical" evidence="1">
    <location>
        <begin position="20"/>
        <end position="40"/>
    </location>
</feature>
<dbReference type="AlphaFoldDB" id="A0AAU9NA81"/>
<evidence type="ECO:0000313" key="2">
    <source>
        <dbReference type="EMBL" id="CAH1435817.1"/>
    </source>
</evidence>
<dbReference type="Proteomes" id="UP001157418">
    <property type="component" value="Unassembled WGS sequence"/>
</dbReference>
<comment type="caution">
    <text evidence="2">The sequence shown here is derived from an EMBL/GenBank/DDBJ whole genome shotgun (WGS) entry which is preliminary data.</text>
</comment>
<sequence length="75" mass="8148">MTVINSNSFSPANPGVNAPFAMGFFSYLALTLVFGSVIIYRRQKLVVSSSSSSHVMKCLIKLIFFVVVMNVLSGL</sequence>
<reference evidence="2 3" key="1">
    <citation type="submission" date="2022-01" db="EMBL/GenBank/DDBJ databases">
        <authorList>
            <person name="Xiong W."/>
            <person name="Schranz E."/>
        </authorList>
    </citation>
    <scope>NUCLEOTIDE SEQUENCE [LARGE SCALE GENOMIC DNA]</scope>
</reference>
<keyword evidence="1" id="KW-0472">Membrane</keyword>
<name>A0AAU9NA81_9ASTR</name>
<feature type="transmembrane region" description="Helical" evidence="1">
    <location>
        <begin position="52"/>
        <end position="72"/>
    </location>
</feature>
<keyword evidence="1" id="KW-1133">Transmembrane helix</keyword>
<accession>A0AAU9NA81</accession>
<gene>
    <name evidence="2" type="ORF">LVIROSA_LOCUS22226</name>
</gene>
<keyword evidence="1" id="KW-0812">Transmembrane</keyword>
<keyword evidence="3" id="KW-1185">Reference proteome</keyword>
<organism evidence="2 3">
    <name type="scientific">Lactuca virosa</name>
    <dbReference type="NCBI Taxonomy" id="75947"/>
    <lineage>
        <taxon>Eukaryota</taxon>
        <taxon>Viridiplantae</taxon>
        <taxon>Streptophyta</taxon>
        <taxon>Embryophyta</taxon>
        <taxon>Tracheophyta</taxon>
        <taxon>Spermatophyta</taxon>
        <taxon>Magnoliopsida</taxon>
        <taxon>eudicotyledons</taxon>
        <taxon>Gunneridae</taxon>
        <taxon>Pentapetalae</taxon>
        <taxon>asterids</taxon>
        <taxon>campanulids</taxon>
        <taxon>Asterales</taxon>
        <taxon>Asteraceae</taxon>
        <taxon>Cichorioideae</taxon>
        <taxon>Cichorieae</taxon>
        <taxon>Lactucinae</taxon>
        <taxon>Lactuca</taxon>
    </lineage>
</organism>
<proteinExistence type="predicted"/>
<protein>
    <submittedName>
        <fullName evidence="2">Uncharacterized protein</fullName>
    </submittedName>
</protein>